<dbReference type="EMBL" id="FQUO01000002">
    <property type="protein sequence ID" value="SHE72943.1"/>
    <property type="molecule type" value="Genomic_DNA"/>
</dbReference>
<reference evidence="3 4" key="1">
    <citation type="submission" date="2016-11" db="EMBL/GenBank/DDBJ databases">
        <authorList>
            <person name="Jaros S."/>
            <person name="Januszkiewicz K."/>
            <person name="Wedrychowicz H."/>
        </authorList>
    </citation>
    <scope>NUCLEOTIDE SEQUENCE [LARGE SCALE GENOMIC DNA]</scope>
    <source>
        <strain evidence="3 4">DSM 26897</strain>
    </source>
</reference>
<dbReference type="InterPro" id="IPR011006">
    <property type="entry name" value="CheY-like_superfamily"/>
</dbReference>
<dbReference type="Pfam" id="PF00072">
    <property type="entry name" value="Response_reg"/>
    <property type="match status" value="1"/>
</dbReference>
<dbReference type="STRING" id="1302690.BUE76_11755"/>
<keyword evidence="1" id="KW-0597">Phosphoprotein</keyword>
<evidence type="ECO:0000256" key="1">
    <source>
        <dbReference type="PROSITE-ProRule" id="PRU00169"/>
    </source>
</evidence>
<dbReference type="SUPFAM" id="SSF52172">
    <property type="entry name" value="CheY-like"/>
    <property type="match status" value="1"/>
</dbReference>
<dbReference type="SMART" id="SM00448">
    <property type="entry name" value="REC"/>
    <property type="match status" value="1"/>
</dbReference>
<keyword evidence="4" id="KW-1185">Reference proteome</keyword>
<dbReference type="RefSeq" id="WP_076026733.1">
    <property type="nucleotide sequence ID" value="NZ_FQUO01000002.1"/>
</dbReference>
<evidence type="ECO:0000313" key="3">
    <source>
        <dbReference type="EMBL" id="SHE72943.1"/>
    </source>
</evidence>
<dbReference type="Proteomes" id="UP000184368">
    <property type="component" value="Unassembled WGS sequence"/>
</dbReference>
<dbReference type="OrthoDB" id="678494at2"/>
<dbReference type="Gene3D" id="3.40.50.2300">
    <property type="match status" value="1"/>
</dbReference>
<dbReference type="AlphaFoldDB" id="A0A1M4VVP5"/>
<dbReference type="InterPro" id="IPR052893">
    <property type="entry name" value="TCS_response_regulator"/>
</dbReference>
<organism evidence="3 4">
    <name type="scientific">Cnuella takakiae</name>
    <dbReference type="NCBI Taxonomy" id="1302690"/>
    <lineage>
        <taxon>Bacteria</taxon>
        <taxon>Pseudomonadati</taxon>
        <taxon>Bacteroidota</taxon>
        <taxon>Chitinophagia</taxon>
        <taxon>Chitinophagales</taxon>
        <taxon>Chitinophagaceae</taxon>
        <taxon>Cnuella</taxon>
    </lineage>
</organism>
<feature type="modified residue" description="4-aspartylphosphate" evidence="1">
    <location>
        <position position="63"/>
    </location>
</feature>
<protein>
    <submittedName>
        <fullName evidence="3">CheY chemotaxis protein or a CheY-like REC (Receiver) domain</fullName>
    </submittedName>
</protein>
<feature type="domain" description="Response regulatory" evidence="2">
    <location>
        <begin position="8"/>
        <end position="130"/>
    </location>
</feature>
<name>A0A1M4VVP5_9BACT</name>
<dbReference type="PROSITE" id="PS50110">
    <property type="entry name" value="RESPONSE_REGULATORY"/>
    <property type="match status" value="1"/>
</dbReference>
<dbReference type="PANTHER" id="PTHR44520:SF2">
    <property type="entry name" value="RESPONSE REGULATOR RCP1"/>
    <property type="match status" value="1"/>
</dbReference>
<evidence type="ECO:0000259" key="2">
    <source>
        <dbReference type="PROSITE" id="PS50110"/>
    </source>
</evidence>
<accession>A0A1M4VVP5</accession>
<gene>
    <name evidence="3" type="ORF">SAMN05444008_102397</name>
</gene>
<evidence type="ECO:0000313" key="4">
    <source>
        <dbReference type="Proteomes" id="UP000184368"/>
    </source>
</evidence>
<dbReference type="InterPro" id="IPR001789">
    <property type="entry name" value="Sig_transdc_resp-reg_receiver"/>
</dbReference>
<proteinExistence type="predicted"/>
<dbReference type="GO" id="GO:0000160">
    <property type="term" value="P:phosphorelay signal transduction system"/>
    <property type="evidence" value="ECO:0007669"/>
    <property type="project" value="InterPro"/>
</dbReference>
<sequence length="140" mass="15677">MDNGLPFSVLMVEDDEDDRAIIDEAFLDLHFAQEVKKFKGGKMLLDYLSKIEPNLYPSLIILDSSIPGMDGLQILKLLKENPNYNQIPVLIVSTFISPAKQSEFVAAGAYGCIQKGNNYDEVIRMAEKIKNISQSNVPRL</sequence>
<dbReference type="PANTHER" id="PTHR44520">
    <property type="entry name" value="RESPONSE REGULATOR RCP1-RELATED"/>
    <property type="match status" value="1"/>
</dbReference>